<dbReference type="EMBL" id="JACHXP010000021">
    <property type="protein sequence ID" value="MBB3192057.1"/>
    <property type="molecule type" value="Genomic_DNA"/>
</dbReference>
<evidence type="ECO:0000313" key="1">
    <source>
        <dbReference type="EMBL" id="MBB3192057.1"/>
    </source>
</evidence>
<dbReference type="Proteomes" id="UP000547614">
    <property type="component" value="Unassembled WGS sequence"/>
</dbReference>
<name>A0A839VH94_9GAMM</name>
<organism evidence="1 2">
    <name type="scientific">Halomonas cerina</name>
    <dbReference type="NCBI Taxonomy" id="447424"/>
    <lineage>
        <taxon>Bacteria</taxon>
        <taxon>Pseudomonadati</taxon>
        <taxon>Pseudomonadota</taxon>
        <taxon>Gammaproteobacteria</taxon>
        <taxon>Oceanospirillales</taxon>
        <taxon>Halomonadaceae</taxon>
        <taxon>Halomonas</taxon>
    </lineage>
</organism>
<comment type="caution">
    <text evidence="1">The sequence shown here is derived from an EMBL/GenBank/DDBJ whole genome shotgun (WGS) entry which is preliminary data.</text>
</comment>
<dbReference type="AlphaFoldDB" id="A0A839VH94"/>
<proteinExistence type="predicted"/>
<dbReference type="RefSeq" id="WP_183327320.1">
    <property type="nucleotide sequence ID" value="NZ_JACHXP010000021.1"/>
</dbReference>
<accession>A0A839VH94</accession>
<sequence length="74" mass="8629">MTTQTYTQRLALVREAIDKLLTGSQSWSYNGRQYTRANIFTLERMERHYAKMAAREQAAATGRGGRNRVRYIGW</sequence>
<keyword evidence="2" id="KW-1185">Reference proteome</keyword>
<reference evidence="1 2" key="1">
    <citation type="submission" date="2020-08" db="EMBL/GenBank/DDBJ databases">
        <title>Genomic Encyclopedia of Type Strains, Phase III (KMG-III): the genomes of soil and plant-associated and newly described type strains.</title>
        <authorList>
            <person name="Whitman W."/>
        </authorList>
    </citation>
    <scope>NUCLEOTIDE SEQUENCE [LARGE SCALE GENOMIC DNA]</scope>
    <source>
        <strain evidence="1 2">CECT 7282</strain>
    </source>
</reference>
<evidence type="ECO:0000313" key="2">
    <source>
        <dbReference type="Proteomes" id="UP000547614"/>
    </source>
</evidence>
<gene>
    <name evidence="1" type="ORF">FHR94_003333</name>
</gene>
<protein>
    <submittedName>
        <fullName evidence="1">Uncharacterized protein</fullName>
    </submittedName>
</protein>